<dbReference type="Pfam" id="PF00141">
    <property type="entry name" value="peroxidase"/>
    <property type="match status" value="1"/>
</dbReference>
<feature type="domain" description="Plant heme peroxidase family profile" evidence="11">
    <location>
        <begin position="16"/>
        <end position="99"/>
    </location>
</feature>
<dbReference type="PANTHER" id="PTHR31517">
    <property type="match status" value="1"/>
</dbReference>
<evidence type="ECO:0000256" key="10">
    <source>
        <dbReference type="RuleBase" id="RU004241"/>
    </source>
</evidence>
<keyword evidence="4" id="KW-0575">Peroxidase</keyword>
<keyword evidence="7" id="KW-0560">Oxidoreductase</keyword>
<evidence type="ECO:0000256" key="6">
    <source>
        <dbReference type="ARBA" id="ARBA00022723"/>
    </source>
</evidence>
<sequence>MHDLKGYDLKFAGEAICCTNIPVVSARNAVKMVDGPSYEVALGQQDGLVSLVCGVARNKAFPCTMMMVEIIKCFESKGFCLQEMAALFGAQTVGFSHGS</sequence>
<dbReference type="Proteomes" id="UP001279734">
    <property type="component" value="Unassembled WGS sequence"/>
</dbReference>
<feature type="binding site" evidence="9">
    <location>
        <position position="92"/>
    </location>
    <ligand>
        <name>Ca(2+)</name>
        <dbReference type="ChEBI" id="CHEBI:29108"/>
        <label>2</label>
    </ligand>
</feature>
<dbReference type="PANTHER" id="PTHR31517:SF17">
    <property type="entry name" value="PEROXIDASE 6"/>
    <property type="match status" value="1"/>
</dbReference>
<dbReference type="PRINTS" id="PR00461">
    <property type="entry name" value="PLPEROXIDASE"/>
</dbReference>
<proteinExistence type="inferred from homology"/>
<dbReference type="AlphaFoldDB" id="A0AAD3Y8Q3"/>
<evidence type="ECO:0000256" key="1">
    <source>
        <dbReference type="ARBA" id="ARBA00000189"/>
    </source>
</evidence>
<keyword evidence="8" id="KW-0408">Iron</keyword>
<dbReference type="InterPro" id="IPR000823">
    <property type="entry name" value="Peroxidase_pln"/>
</dbReference>
<protein>
    <recommendedName>
        <fullName evidence="3">peroxidase</fullName>
        <ecNumber evidence="3">1.11.1.7</ecNumber>
    </recommendedName>
</protein>
<dbReference type="GO" id="GO:0020037">
    <property type="term" value="F:heme binding"/>
    <property type="evidence" value="ECO:0007669"/>
    <property type="project" value="InterPro"/>
</dbReference>
<keyword evidence="5" id="KW-0349">Heme</keyword>
<dbReference type="PRINTS" id="PR00458">
    <property type="entry name" value="PEROXIDASE"/>
</dbReference>
<evidence type="ECO:0000256" key="4">
    <source>
        <dbReference type="ARBA" id="ARBA00022559"/>
    </source>
</evidence>
<evidence type="ECO:0000256" key="2">
    <source>
        <dbReference type="ARBA" id="ARBA00001970"/>
    </source>
</evidence>
<gene>
    <name evidence="12" type="ORF">Nepgr_032984</name>
</gene>
<evidence type="ECO:0000259" key="11">
    <source>
        <dbReference type="PROSITE" id="PS50873"/>
    </source>
</evidence>
<evidence type="ECO:0000256" key="7">
    <source>
        <dbReference type="ARBA" id="ARBA00023002"/>
    </source>
</evidence>
<evidence type="ECO:0000256" key="3">
    <source>
        <dbReference type="ARBA" id="ARBA00012313"/>
    </source>
</evidence>
<dbReference type="InterPro" id="IPR002016">
    <property type="entry name" value="Haem_peroxidase"/>
</dbReference>
<dbReference type="GO" id="GO:0006979">
    <property type="term" value="P:response to oxidative stress"/>
    <property type="evidence" value="ECO:0007669"/>
    <property type="project" value="InterPro"/>
</dbReference>
<evidence type="ECO:0000256" key="5">
    <source>
        <dbReference type="ARBA" id="ARBA00022617"/>
    </source>
</evidence>
<dbReference type="EMBL" id="BSYO01000039">
    <property type="protein sequence ID" value="GMH31141.1"/>
    <property type="molecule type" value="Genomic_DNA"/>
</dbReference>
<dbReference type="SUPFAM" id="SSF48113">
    <property type="entry name" value="Heme-dependent peroxidases"/>
    <property type="match status" value="1"/>
</dbReference>
<dbReference type="EC" id="1.11.1.7" evidence="3"/>
<keyword evidence="9" id="KW-0106">Calcium</keyword>
<evidence type="ECO:0000313" key="13">
    <source>
        <dbReference type="Proteomes" id="UP001279734"/>
    </source>
</evidence>
<keyword evidence="6 9" id="KW-0479">Metal-binding</keyword>
<dbReference type="Gene3D" id="1.10.520.10">
    <property type="match status" value="1"/>
</dbReference>
<dbReference type="GO" id="GO:0046872">
    <property type="term" value="F:metal ion binding"/>
    <property type="evidence" value="ECO:0007669"/>
    <property type="project" value="UniProtKB-KW"/>
</dbReference>
<dbReference type="Gene3D" id="1.10.420.10">
    <property type="entry name" value="Peroxidase, domain 2"/>
    <property type="match status" value="1"/>
</dbReference>
<name>A0AAD3Y8Q3_NEPGR</name>
<comment type="cofactor">
    <cofactor evidence="2">
        <name>heme b</name>
        <dbReference type="ChEBI" id="CHEBI:60344"/>
    </cofactor>
</comment>
<comment type="caution">
    <text evidence="12">The sequence shown here is derived from an EMBL/GenBank/DDBJ whole genome shotgun (WGS) entry which is preliminary data.</text>
</comment>
<evidence type="ECO:0000256" key="8">
    <source>
        <dbReference type="ARBA" id="ARBA00023004"/>
    </source>
</evidence>
<dbReference type="PROSITE" id="PS50873">
    <property type="entry name" value="PEROXIDASE_4"/>
    <property type="match status" value="1"/>
</dbReference>
<keyword evidence="13" id="KW-1185">Reference proteome</keyword>
<organism evidence="12 13">
    <name type="scientific">Nepenthes gracilis</name>
    <name type="common">Slender pitcher plant</name>
    <dbReference type="NCBI Taxonomy" id="150966"/>
    <lineage>
        <taxon>Eukaryota</taxon>
        <taxon>Viridiplantae</taxon>
        <taxon>Streptophyta</taxon>
        <taxon>Embryophyta</taxon>
        <taxon>Tracheophyta</taxon>
        <taxon>Spermatophyta</taxon>
        <taxon>Magnoliopsida</taxon>
        <taxon>eudicotyledons</taxon>
        <taxon>Gunneridae</taxon>
        <taxon>Pentapetalae</taxon>
        <taxon>Caryophyllales</taxon>
        <taxon>Nepenthaceae</taxon>
        <taxon>Nepenthes</taxon>
    </lineage>
</organism>
<dbReference type="GO" id="GO:0140825">
    <property type="term" value="F:lactoperoxidase activity"/>
    <property type="evidence" value="ECO:0007669"/>
    <property type="project" value="UniProtKB-EC"/>
</dbReference>
<comment type="catalytic activity">
    <reaction evidence="1">
        <text>2 a phenolic donor + H2O2 = 2 a phenolic radical donor + 2 H2O</text>
        <dbReference type="Rhea" id="RHEA:56136"/>
        <dbReference type="ChEBI" id="CHEBI:15377"/>
        <dbReference type="ChEBI" id="CHEBI:16240"/>
        <dbReference type="ChEBI" id="CHEBI:139520"/>
        <dbReference type="ChEBI" id="CHEBI:139521"/>
        <dbReference type="EC" id="1.11.1.7"/>
    </reaction>
</comment>
<evidence type="ECO:0000256" key="9">
    <source>
        <dbReference type="PIRSR" id="PIRSR600823-3"/>
    </source>
</evidence>
<comment type="cofactor">
    <cofactor evidence="9">
        <name>Ca(2+)</name>
        <dbReference type="ChEBI" id="CHEBI:29108"/>
    </cofactor>
    <text evidence="9">Binds 2 calcium ions per subunit.</text>
</comment>
<accession>A0AAD3Y8Q3</accession>
<reference evidence="12" key="1">
    <citation type="submission" date="2023-05" db="EMBL/GenBank/DDBJ databases">
        <title>Nepenthes gracilis genome sequencing.</title>
        <authorList>
            <person name="Fukushima K."/>
        </authorList>
    </citation>
    <scope>NUCLEOTIDE SEQUENCE</scope>
    <source>
        <strain evidence="12">SING2019-196</strain>
    </source>
</reference>
<dbReference type="InterPro" id="IPR010255">
    <property type="entry name" value="Haem_peroxidase_sf"/>
</dbReference>
<comment type="similarity">
    <text evidence="10">Belongs to the peroxidase family.</text>
</comment>
<evidence type="ECO:0000313" key="12">
    <source>
        <dbReference type="EMBL" id="GMH31141.1"/>
    </source>
</evidence>